<dbReference type="Gene3D" id="3.30.750.200">
    <property type="match status" value="1"/>
</dbReference>
<dbReference type="InterPro" id="IPR004559">
    <property type="entry name" value="HemW-like"/>
</dbReference>
<evidence type="ECO:0000256" key="3">
    <source>
        <dbReference type="ARBA" id="ARBA00033094"/>
    </source>
</evidence>
<protein>
    <recommendedName>
        <fullName evidence="2">Radical S-adenosyl methionine domain-containing protein 1, mitochondrial</fullName>
    </recommendedName>
    <alternativeName>
        <fullName evidence="3">Putative heme chaperone</fullName>
    </alternativeName>
</protein>
<proteinExistence type="inferred from homology"/>
<sequence length="396" mass="44825">MWEPRSAYLHIPFCHRRCYYCDFAIVPLGDHADGAKSDAIETYLELLEYEINSSPSGPPLSTVYIGGGTPSMLTPAQVDRIFKSLKSHFGIASGAELTLEMDPSTFDQLRFEGYLAAGINRVSLGVQSLDDSILLQLGRRHRCEHIHKATSWIRKAFAEQSLISWNLDLIQALPGQSLTQWRQQLKKAIILNPPHISIYNLSIEPGTVFERKNKLGQLNLPTMDEVADIMEATSCILSRSGYGRYEISNFAFPGHTSRHNRSYWSGSGWWGFGISASSAPYGEILARPRKRREYIQWLSADRLKAVPLHSGGMPFDERLIVGLRRREGVALFSQARICDINDNDLKGLLDKWQCFYDMGLLIIDGDRWRLSESAGMSMSNTVLREMLIWWETISCD</sequence>
<dbReference type="InterPro" id="IPR007197">
    <property type="entry name" value="rSAM"/>
</dbReference>
<dbReference type="SFLD" id="SFLDS00029">
    <property type="entry name" value="Radical_SAM"/>
    <property type="match status" value="1"/>
</dbReference>
<organism evidence="6">
    <name type="scientific">Paulinella micropora</name>
    <dbReference type="NCBI Taxonomy" id="1928728"/>
    <lineage>
        <taxon>Eukaryota</taxon>
        <taxon>Sar</taxon>
        <taxon>Rhizaria</taxon>
        <taxon>Cercozoa</taxon>
        <taxon>Imbricatea</taxon>
        <taxon>Silicofilosea</taxon>
        <taxon>Euglyphida</taxon>
        <taxon>Paulinellidae</taxon>
        <taxon>Paulinella</taxon>
    </lineage>
</organism>
<dbReference type="SFLD" id="SFLDF00562">
    <property type="entry name" value="HemN-like__clustered_with_heat"/>
    <property type="match status" value="1"/>
</dbReference>
<feature type="domain" description="Radical SAM core" evidence="5">
    <location>
        <begin position="1"/>
        <end position="240"/>
    </location>
</feature>
<dbReference type="GO" id="GO:0006779">
    <property type="term" value="P:porphyrin-containing compound biosynthetic process"/>
    <property type="evidence" value="ECO:0007669"/>
    <property type="project" value="InterPro"/>
</dbReference>
<comment type="similarity">
    <text evidence="1">Belongs to the anaerobic coproporphyrinogen-III oxidase family. HemW subfamily.</text>
</comment>
<dbReference type="PANTHER" id="PTHR13932">
    <property type="entry name" value="COPROPORPHYRINIGEN III OXIDASE"/>
    <property type="match status" value="1"/>
</dbReference>
<dbReference type="PROSITE" id="PS51918">
    <property type="entry name" value="RADICAL_SAM"/>
    <property type="match status" value="1"/>
</dbReference>
<dbReference type="InterPro" id="IPR058240">
    <property type="entry name" value="rSAM_sf"/>
</dbReference>
<dbReference type="Pfam" id="PF04055">
    <property type="entry name" value="Radical_SAM"/>
    <property type="match status" value="1"/>
</dbReference>
<dbReference type="PANTHER" id="PTHR13932:SF5">
    <property type="entry name" value="RADICAL S-ADENOSYL METHIONINE DOMAIN-CONTAINING PROTEIN 1, MITOCHONDRIAL"/>
    <property type="match status" value="1"/>
</dbReference>
<dbReference type="InterPro" id="IPR034505">
    <property type="entry name" value="Coproporphyrinogen-III_oxidase"/>
</dbReference>
<dbReference type="CDD" id="cd01335">
    <property type="entry name" value="Radical_SAM"/>
    <property type="match status" value="1"/>
</dbReference>
<dbReference type="GO" id="GO:0051539">
    <property type="term" value="F:4 iron, 4 sulfur cluster binding"/>
    <property type="evidence" value="ECO:0007669"/>
    <property type="project" value="InterPro"/>
</dbReference>
<evidence type="ECO:0000256" key="2">
    <source>
        <dbReference type="ARBA" id="ARBA00014678"/>
    </source>
</evidence>
<evidence type="ECO:0000313" key="6">
    <source>
        <dbReference type="EMBL" id="AXY63058.1"/>
    </source>
</evidence>
<geneLocation type="plastid" evidence="6"/>
<dbReference type="GO" id="GO:0004109">
    <property type="term" value="F:coproporphyrinogen oxidase activity"/>
    <property type="evidence" value="ECO:0007669"/>
    <property type="project" value="InterPro"/>
</dbReference>
<name>A0A385HZJ3_9EUKA</name>
<evidence type="ECO:0000256" key="4">
    <source>
        <dbReference type="ARBA" id="ARBA00045130"/>
    </source>
</evidence>
<dbReference type="SUPFAM" id="SSF102114">
    <property type="entry name" value="Radical SAM enzymes"/>
    <property type="match status" value="1"/>
</dbReference>
<dbReference type="EMBL" id="MG976688">
    <property type="protein sequence ID" value="AXY63058.1"/>
    <property type="molecule type" value="Genomic_DNA"/>
</dbReference>
<dbReference type="GO" id="GO:0005737">
    <property type="term" value="C:cytoplasm"/>
    <property type="evidence" value="ECO:0007669"/>
    <property type="project" value="InterPro"/>
</dbReference>
<gene>
    <name evidence="6" type="ORF">PMNZ_098</name>
</gene>
<dbReference type="SFLD" id="SFLDG01065">
    <property type="entry name" value="anaerobic_coproporphyrinogen-I"/>
    <property type="match status" value="1"/>
</dbReference>
<keyword evidence="6" id="KW-0934">Plastid</keyword>
<dbReference type="InterPro" id="IPR006638">
    <property type="entry name" value="Elp3/MiaA/NifB-like_rSAM"/>
</dbReference>
<dbReference type="NCBIfam" id="TIGR00539">
    <property type="entry name" value="hemN_rel"/>
    <property type="match status" value="1"/>
</dbReference>
<evidence type="ECO:0000259" key="5">
    <source>
        <dbReference type="PROSITE" id="PS51918"/>
    </source>
</evidence>
<reference evidence="6" key="1">
    <citation type="submission" date="2018-02" db="EMBL/GenBank/DDBJ databases">
        <title>Genome reduction pattern in chromatophore genome of Paulinella.</title>
        <authorList>
            <person name="Lhee D."/>
            <person name="Yoon H.S."/>
        </authorList>
    </citation>
    <scope>NUCLEOTIDE SEQUENCE</scope>
    <source>
        <strain evidence="6">NZ27</strain>
    </source>
</reference>
<dbReference type="AlphaFoldDB" id="A0A385HZJ3"/>
<evidence type="ECO:0000256" key="1">
    <source>
        <dbReference type="ARBA" id="ARBA00006100"/>
    </source>
</evidence>
<dbReference type="SMART" id="SM00729">
    <property type="entry name" value="Elp3"/>
    <property type="match status" value="1"/>
</dbReference>
<accession>A0A385HZJ3</accession>
<comment type="function">
    <text evidence="4">May be a heme chaperone, appears to bind heme. Homologous bacterial proteins do not have oxygen-independent coproporphyrinogen-III oxidase activity. Binds 1 [4Fe-4S] cluster. The cluster is coordinated with 3 cysteines and an exchangeable S-adenosyl-L-methionine.</text>
</comment>